<dbReference type="GO" id="GO:0005886">
    <property type="term" value="C:plasma membrane"/>
    <property type="evidence" value="ECO:0007669"/>
    <property type="project" value="UniProtKB-SubCell"/>
</dbReference>
<accession>A0A2S7UZ76</accession>
<comment type="caution">
    <text evidence="9">The sequence shown here is derived from an EMBL/GenBank/DDBJ whole genome shotgun (WGS) entry which is preliminary data.</text>
</comment>
<name>A0A2S7UZ76_9GAMM</name>
<reference evidence="9 10" key="1">
    <citation type="submission" date="2016-12" db="EMBL/GenBank/DDBJ databases">
        <title>Diversity of luminous bacteria.</title>
        <authorList>
            <person name="Yoshizawa S."/>
            <person name="Kogure K."/>
        </authorList>
    </citation>
    <scope>NUCLEOTIDE SEQUENCE [LARGE SCALE GENOMIC DNA]</scope>
    <source>
        <strain evidence="9 10">SA4-48</strain>
    </source>
</reference>
<keyword evidence="5 8" id="KW-1133">Transmembrane helix</keyword>
<dbReference type="AlphaFoldDB" id="A0A2S7UZ76"/>
<evidence type="ECO:0000256" key="3">
    <source>
        <dbReference type="ARBA" id="ARBA00022475"/>
    </source>
</evidence>
<organism evidence="9 10">
    <name type="scientific">Psychrosphaera saromensis</name>
    <dbReference type="NCBI Taxonomy" id="716813"/>
    <lineage>
        <taxon>Bacteria</taxon>
        <taxon>Pseudomonadati</taxon>
        <taxon>Pseudomonadota</taxon>
        <taxon>Gammaproteobacteria</taxon>
        <taxon>Alteromonadales</taxon>
        <taxon>Pseudoalteromonadaceae</taxon>
        <taxon>Psychrosphaera</taxon>
    </lineage>
</organism>
<dbReference type="Proteomes" id="UP000239007">
    <property type="component" value="Unassembled WGS sequence"/>
</dbReference>
<evidence type="ECO:0000256" key="6">
    <source>
        <dbReference type="ARBA" id="ARBA00023136"/>
    </source>
</evidence>
<keyword evidence="6 8" id="KW-0472">Membrane</keyword>
<proteinExistence type="inferred from homology"/>
<evidence type="ECO:0000256" key="8">
    <source>
        <dbReference type="SAM" id="Phobius"/>
    </source>
</evidence>
<dbReference type="OrthoDB" id="9793581at2"/>
<protein>
    <submittedName>
        <fullName evidence="9">Biopolymer transporter ExbD</fullName>
    </submittedName>
</protein>
<dbReference type="EMBL" id="MSCH01000003">
    <property type="protein sequence ID" value="PQJ55038.1"/>
    <property type="molecule type" value="Genomic_DNA"/>
</dbReference>
<evidence type="ECO:0000313" key="10">
    <source>
        <dbReference type="Proteomes" id="UP000239007"/>
    </source>
</evidence>
<keyword evidence="4 7" id="KW-0812">Transmembrane</keyword>
<keyword evidence="3" id="KW-1003">Cell membrane</keyword>
<evidence type="ECO:0000256" key="2">
    <source>
        <dbReference type="ARBA" id="ARBA00005811"/>
    </source>
</evidence>
<evidence type="ECO:0000256" key="4">
    <source>
        <dbReference type="ARBA" id="ARBA00022692"/>
    </source>
</evidence>
<evidence type="ECO:0000256" key="7">
    <source>
        <dbReference type="RuleBase" id="RU003879"/>
    </source>
</evidence>
<dbReference type="InterPro" id="IPR003400">
    <property type="entry name" value="ExbD"/>
</dbReference>
<keyword evidence="10" id="KW-1185">Reference proteome</keyword>
<dbReference type="RefSeq" id="WP_105053561.1">
    <property type="nucleotide sequence ID" value="NZ_BMYG01000009.1"/>
</dbReference>
<evidence type="ECO:0000256" key="1">
    <source>
        <dbReference type="ARBA" id="ARBA00004162"/>
    </source>
</evidence>
<dbReference type="Pfam" id="PF02472">
    <property type="entry name" value="ExbD"/>
    <property type="match status" value="1"/>
</dbReference>
<feature type="transmembrane region" description="Helical" evidence="8">
    <location>
        <begin position="20"/>
        <end position="38"/>
    </location>
</feature>
<comment type="similarity">
    <text evidence="2 7">Belongs to the ExbD/TolR family.</text>
</comment>
<keyword evidence="7" id="KW-0813">Transport</keyword>
<evidence type="ECO:0000313" key="9">
    <source>
        <dbReference type="EMBL" id="PQJ55038.1"/>
    </source>
</evidence>
<sequence length="134" mass="14677">MARKQRFREDDDAAIDMTPMLDIVFIMLIFFIVTTSFVKEAGIDVLKPKAAQASSKPSANIFIAIRANGEVWMDKSAVDIERVGARLESMLAEQPTDIVIIQADEDAKHGVVVEVMDAIKAAGIDKISIAAEKK</sequence>
<dbReference type="GO" id="GO:0022857">
    <property type="term" value="F:transmembrane transporter activity"/>
    <property type="evidence" value="ECO:0007669"/>
    <property type="project" value="InterPro"/>
</dbReference>
<dbReference type="PANTHER" id="PTHR30558:SF13">
    <property type="entry name" value="BIOPOLYMER TRANSPORT PROTEIN EXBD2"/>
    <property type="match status" value="1"/>
</dbReference>
<dbReference type="Gene3D" id="3.30.420.270">
    <property type="match status" value="1"/>
</dbReference>
<dbReference type="PANTHER" id="PTHR30558">
    <property type="entry name" value="EXBD MEMBRANE COMPONENT OF PMF-DRIVEN MACROMOLECULE IMPORT SYSTEM"/>
    <property type="match status" value="1"/>
</dbReference>
<comment type="subcellular location">
    <subcellularLocation>
        <location evidence="1">Cell membrane</location>
        <topology evidence="1">Single-pass membrane protein</topology>
    </subcellularLocation>
    <subcellularLocation>
        <location evidence="7">Cell membrane</location>
        <topology evidence="7">Single-pass type II membrane protein</topology>
    </subcellularLocation>
</comment>
<gene>
    <name evidence="9" type="ORF">BTO11_16180</name>
</gene>
<evidence type="ECO:0000256" key="5">
    <source>
        <dbReference type="ARBA" id="ARBA00022989"/>
    </source>
</evidence>
<dbReference type="GO" id="GO:0015031">
    <property type="term" value="P:protein transport"/>
    <property type="evidence" value="ECO:0007669"/>
    <property type="project" value="UniProtKB-KW"/>
</dbReference>
<keyword evidence="7" id="KW-0653">Protein transport</keyword>